<keyword evidence="6 11" id="KW-0798">TonB box</keyword>
<organism evidence="15 16">
    <name type="scientific">Porphyromonas somerae</name>
    <dbReference type="NCBI Taxonomy" id="322095"/>
    <lineage>
        <taxon>Bacteria</taxon>
        <taxon>Pseudomonadati</taxon>
        <taxon>Bacteroidota</taxon>
        <taxon>Bacteroidia</taxon>
        <taxon>Bacteroidales</taxon>
        <taxon>Porphyromonadaceae</taxon>
        <taxon>Porphyromonas</taxon>
    </lineage>
</organism>
<comment type="subcellular location">
    <subcellularLocation>
        <location evidence="1 10">Cell outer membrane</location>
        <topology evidence="1 10">Multi-pass membrane protein</topology>
    </subcellularLocation>
</comment>
<evidence type="ECO:0000256" key="10">
    <source>
        <dbReference type="PROSITE-ProRule" id="PRU01360"/>
    </source>
</evidence>
<dbReference type="InterPro" id="IPR012910">
    <property type="entry name" value="Plug_dom"/>
</dbReference>
<evidence type="ECO:0000256" key="12">
    <source>
        <dbReference type="SAM" id="SignalP"/>
    </source>
</evidence>
<evidence type="ECO:0000256" key="8">
    <source>
        <dbReference type="ARBA" id="ARBA00023170"/>
    </source>
</evidence>
<keyword evidence="8 15" id="KW-0675">Receptor</keyword>
<dbReference type="EMBL" id="LSDK01000096">
    <property type="protein sequence ID" value="KXB75227.1"/>
    <property type="molecule type" value="Genomic_DNA"/>
</dbReference>
<dbReference type="OrthoDB" id="9758472at2"/>
<proteinExistence type="inferred from homology"/>
<gene>
    <name evidence="15" type="ORF">HMPREF3185_01531</name>
</gene>
<protein>
    <submittedName>
        <fullName evidence="15">TonB-dependent heme/hemoglobin receptor family protein</fullName>
    </submittedName>
</protein>
<dbReference type="InterPro" id="IPR036942">
    <property type="entry name" value="Beta-barrel_TonB_sf"/>
</dbReference>
<dbReference type="PANTHER" id="PTHR30069:SF29">
    <property type="entry name" value="HEMOGLOBIN AND HEMOGLOBIN-HAPTOGLOBIN-BINDING PROTEIN 1-RELATED"/>
    <property type="match status" value="1"/>
</dbReference>
<evidence type="ECO:0000256" key="7">
    <source>
        <dbReference type="ARBA" id="ARBA00023136"/>
    </source>
</evidence>
<dbReference type="STRING" id="322095.HMPREF3185_01531"/>
<dbReference type="GO" id="GO:0044718">
    <property type="term" value="P:siderophore transmembrane transport"/>
    <property type="evidence" value="ECO:0007669"/>
    <property type="project" value="TreeGrafter"/>
</dbReference>
<dbReference type="PANTHER" id="PTHR30069">
    <property type="entry name" value="TONB-DEPENDENT OUTER MEMBRANE RECEPTOR"/>
    <property type="match status" value="1"/>
</dbReference>
<evidence type="ECO:0000256" key="3">
    <source>
        <dbReference type="ARBA" id="ARBA00022452"/>
    </source>
</evidence>
<feature type="signal peptide" evidence="12">
    <location>
        <begin position="1"/>
        <end position="20"/>
    </location>
</feature>
<dbReference type="Pfam" id="PF00593">
    <property type="entry name" value="TonB_dep_Rec_b-barrel"/>
    <property type="match status" value="1"/>
</dbReference>
<dbReference type="PROSITE" id="PS52016">
    <property type="entry name" value="TONB_DEPENDENT_REC_3"/>
    <property type="match status" value="1"/>
</dbReference>
<keyword evidence="2 10" id="KW-0813">Transport</keyword>
<keyword evidence="4 10" id="KW-0812">Transmembrane</keyword>
<dbReference type="Gene3D" id="2.170.130.10">
    <property type="entry name" value="TonB-dependent receptor, plug domain"/>
    <property type="match status" value="1"/>
</dbReference>
<evidence type="ECO:0000256" key="4">
    <source>
        <dbReference type="ARBA" id="ARBA00022692"/>
    </source>
</evidence>
<dbReference type="InterPro" id="IPR000531">
    <property type="entry name" value="Beta-barrel_TonB"/>
</dbReference>
<evidence type="ECO:0000256" key="2">
    <source>
        <dbReference type="ARBA" id="ARBA00022448"/>
    </source>
</evidence>
<feature type="domain" description="TonB-dependent receptor-like beta-barrel" evidence="13">
    <location>
        <begin position="304"/>
        <end position="675"/>
    </location>
</feature>
<dbReference type="SUPFAM" id="SSF56935">
    <property type="entry name" value="Porins"/>
    <property type="match status" value="1"/>
</dbReference>
<feature type="chain" id="PRO_5007461973" evidence="12">
    <location>
        <begin position="21"/>
        <end position="701"/>
    </location>
</feature>
<keyword evidence="5 12" id="KW-0732">Signal</keyword>
<dbReference type="RefSeq" id="WP_060935698.1">
    <property type="nucleotide sequence ID" value="NZ_KQ960453.1"/>
</dbReference>
<dbReference type="GO" id="GO:0009279">
    <property type="term" value="C:cell outer membrane"/>
    <property type="evidence" value="ECO:0007669"/>
    <property type="project" value="UniProtKB-SubCell"/>
</dbReference>
<keyword evidence="7 10" id="KW-0472">Membrane</keyword>
<feature type="domain" description="TonB-dependent receptor plug" evidence="14">
    <location>
        <begin position="45"/>
        <end position="146"/>
    </location>
</feature>
<sequence>MKQKLTLLIAAASLALPLSASTTDSLRTANIDEVLVYGTRSILPLKKVPSKIEVISAETIQRSGFTSLPDLLKNYSSVDIIQYPGFNATVGIRGFKPGKAYTTVLINGIPTASENISTIALSDIAQVEILKGPFSSVYGTNAMGGVINIVTVQHKEQLTGRVSATAGSYDTYAGTLALGGRIVSGLSLDLSAGYTSEHTNYKAGNNDILRHNSLAKAIVDPETRGATMPGSTYGVYTGSLRLGYDFSPNWSVNAYENLFIGDAIRTGGSIYGVYGLSQKDITRSLTSLEVLGEVGIHRLALRPYYSFEVSQNYDKAGSGAIINYRRNGQDYGAILQDDMTLGAHRLTLGADYKKSDTKTKSFDAKGAQKASYNPDYSTSSLGFFAQTNLSVTERFVVSAGARLDLMRFDLSADSRLNSEAKHEQHLVFSPNLGLKYELARGLRLHASAGTAFAAPDAYRKAGQYTSGKTTTVGNRDLRPESSLTIDGGIGYTNYEKGIDLDATYFYTDHKDMIVDKVTTNPDKTATKTFVNSDKARMHGLELMAAYDFGSLVDYAFSLKAYANATLLLHSKMKLAAASDWTPIKYVRSQNVTFGLDFTTREGLQFGLSGRYIGQRWEDNWFGYYPNIRTGLAARVAAEQPDWGGRLQHPSALIFGASLHYTIKQRLGLGVNVDNLYDEHYTEKDGYHMPGRTVRFKLSYQF</sequence>
<comment type="similarity">
    <text evidence="10 11">Belongs to the TonB-dependent receptor family.</text>
</comment>
<reference evidence="16" key="1">
    <citation type="submission" date="2016-01" db="EMBL/GenBank/DDBJ databases">
        <authorList>
            <person name="Mitreva M."/>
            <person name="Pepin K.H."/>
            <person name="Mihindukulasuriya K.A."/>
            <person name="Fulton R."/>
            <person name="Fronick C."/>
            <person name="O'Laughlin M."/>
            <person name="Miner T."/>
            <person name="Herter B."/>
            <person name="Rosa B.A."/>
            <person name="Cordes M."/>
            <person name="Tomlinson C."/>
            <person name="Wollam A."/>
            <person name="Palsikar V.B."/>
            <person name="Mardis E.R."/>
            <person name="Wilson R.K."/>
        </authorList>
    </citation>
    <scope>NUCLEOTIDE SEQUENCE [LARGE SCALE GENOMIC DNA]</scope>
    <source>
        <strain evidence="16">KA00683</strain>
    </source>
</reference>
<keyword evidence="16" id="KW-1185">Reference proteome</keyword>
<evidence type="ECO:0000313" key="15">
    <source>
        <dbReference type="EMBL" id="KXB75227.1"/>
    </source>
</evidence>
<evidence type="ECO:0000256" key="11">
    <source>
        <dbReference type="RuleBase" id="RU003357"/>
    </source>
</evidence>
<dbReference type="InterPro" id="IPR039426">
    <property type="entry name" value="TonB-dep_rcpt-like"/>
</dbReference>
<dbReference type="PATRIC" id="fig|322095.3.peg.1507"/>
<name>A0A134B5K4_9PORP</name>
<dbReference type="CDD" id="cd01347">
    <property type="entry name" value="ligand_gated_channel"/>
    <property type="match status" value="1"/>
</dbReference>
<comment type="caution">
    <text evidence="15">The sequence shown here is derived from an EMBL/GenBank/DDBJ whole genome shotgun (WGS) entry which is preliminary data.</text>
</comment>
<evidence type="ECO:0000256" key="5">
    <source>
        <dbReference type="ARBA" id="ARBA00022729"/>
    </source>
</evidence>
<accession>A0A134B5K4</accession>
<dbReference type="Gene3D" id="2.40.170.20">
    <property type="entry name" value="TonB-dependent receptor, beta-barrel domain"/>
    <property type="match status" value="1"/>
</dbReference>
<dbReference type="Proteomes" id="UP000070224">
    <property type="component" value="Unassembled WGS sequence"/>
</dbReference>
<evidence type="ECO:0000313" key="16">
    <source>
        <dbReference type="Proteomes" id="UP000070224"/>
    </source>
</evidence>
<evidence type="ECO:0000256" key="1">
    <source>
        <dbReference type="ARBA" id="ARBA00004571"/>
    </source>
</evidence>
<dbReference type="AlphaFoldDB" id="A0A134B5K4"/>
<evidence type="ECO:0000256" key="6">
    <source>
        <dbReference type="ARBA" id="ARBA00023077"/>
    </source>
</evidence>
<dbReference type="Pfam" id="PF07715">
    <property type="entry name" value="Plug"/>
    <property type="match status" value="1"/>
</dbReference>
<evidence type="ECO:0000259" key="13">
    <source>
        <dbReference type="Pfam" id="PF00593"/>
    </source>
</evidence>
<evidence type="ECO:0000256" key="9">
    <source>
        <dbReference type="ARBA" id="ARBA00023237"/>
    </source>
</evidence>
<keyword evidence="3 10" id="KW-1134">Transmembrane beta strand</keyword>
<dbReference type="InterPro" id="IPR037066">
    <property type="entry name" value="Plug_dom_sf"/>
</dbReference>
<keyword evidence="9 10" id="KW-0998">Cell outer membrane</keyword>
<dbReference type="GO" id="GO:0015344">
    <property type="term" value="F:siderophore uptake transmembrane transporter activity"/>
    <property type="evidence" value="ECO:0007669"/>
    <property type="project" value="TreeGrafter"/>
</dbReference>
<evidence type="ECO:0000259" key="14">
    <source>
        <dbReference type="Pfam" id="PF07715"/>
    </source>
</evidence>